<dbReference type="Proteomes" id="UP001597493">
    <property type="component" value="Unassembled WGS sequence"/>
</dbReference>
<name>A0ABW5QR07_9BACL</name>
<feature type="compositionally biased region" description="Acidic residues" evidence="1">
    <location>
        <begin position="93"/>
        <end position="102"/>
    </location>
</feature>
<evidence type="ECO:0000256" key="1">
    <source>
        <dbReference type="SAM" id="MobiDB-lite"/>
    </source>
</evidence>
<organism evidence="3 4">
    <name type="scientific">Paenibacillus thailandensis</name>
    <dbReference type="NCBI Taxonomy" id="393250"/>
    <lineage>
        <taxon>Bacteria</taxon>
        <taxon>Bacillati</taxon>
        <taxon>Bacillota</taxon>
        <taxon>Bacilli</taxon>
        <taxon>Bacillales</taxon>
        <taxon>Paenibacillaceae</taxon>
        <taxon>Paenibacillus</taxon>
    </lineage>
</organism>
<keyword evidence="2" id="KW-1133">Transmembrane helix</keyword>
<feature type="transmembrane region" description="Helical" evidence="2">
    <location>
        <begin position="252"/>
        <end position="277"/>
    </location>
</feature>
<evidence type="ECO:0000313" key="4">
    <source>
        <dbReference type="Proteomes" id="UP001597493"/>
    </source>
</evidence>
<keyword evidence="4" id="KW-1185">Reference proteome</keyword>
<dbReference type="EMBL" id="JBHUMY010000001">
    <property type="protein sequence ID" value="MFD2658824.1"/>
    <property type="molecule type" value="Genomic_DNA"/>
</dbReference>
<evidence type="ECO:0000256" key="2">
    <source>
        <dbReference type="SAM" id="Phobius"/>
    </source>
</evidence>
<feature type="region of interest" description="Disordered" evidence="1">
    <location>
        <begin position="1"/>
        <end position="24"/>
    </location>
</feature>
<feature type="region of interest" description="Disordered" evidence="1">
    <location>
        <begin position="45"/>
        <end position="102"/>
    </location>
</feature>
<protein>
    <submittedName>
        <fullName evidence="3">Uncharacterized protein</fullName>
    </submittedName>
</protein>
<accession>A0ABW5QR07</accession>
<dbReference type="RefSeq" id="WP_379268731.1">
    <property type="nucleotide sequence ID" value="NZ_JBHUGT010000054.1"/>
</dbReference>
<sequence length="313" mass="35076">MINLTRHQTIDRQRNVEQTKDSEEHEDIFPFTFFDNADGSTVDVGIGTEINPTLRHSPIVDPDPRTLTDPAEPAHENDPQPEPNQPTPIDQQDISDPEEQVPQDEIKPNFGLIIAAAEQSDNPEPDRSSVDDLKEHISKSAKLFEDTRSHMSSHNITVNQSTHSTHSTESMGFLDIEEESVEAPLLPFDDVEKLEAEYVKPKDNVGRLTIDGKPAAPHQSSTKSREPWAVRVFIVAPIRWLFRSLHNGVREAVGYIGKFVAIVVLILILTIVFNMYFNDSELSASEIVMPIYEGVKKVCITLYEDISSAIKGN</sequence>
<comment type="caution">
    <text evidence="3">The sequence shown here is derived from an EMBL/GenBank/DDBJ whole genome shotgun (WGS) entry which is preliminary data.</text>
</comment>
<feature type="compositionally biased region" description="Basic and acidic residues" evidence="1">
    <location>
        <begin position="8"/>
        <end position="23"/>
    </location>
</feature>
<feature type="compositionally biased region" description="Basic and acidic residues" evidence="1">
    <location>
        <begin position="62"/>
        <end position="78"/>
    </location>
</feature>
<evidence type="ECO:0000313" key="3">
    <source>
        <dbReference type="EMBL" id="MFD2658824.1"/>
    </source>
</evidence>
<keyword evidence="2" id="KW-0812">Transmembrane</keyword>
<proteinExistence type="predicted"/>
<gene>
    <name evidence="3" type="ORF">ACFSW5_00930</name>
</gene>
<keyword evidence="2" id="KW-0472">Membrane</keyword>
<reference evidence="4" key="1">
    <citation type="journal article" date="2019" name="Int. J. Syst. Evol. Microbiol.">
        <title>The Global Catalogue of Microorganisms (GCM) 10K type strain sequencing project: providing services to taxonomists for standard genome sequencing and annotation.</title>
        <authorList>
            <consortium name="The Broad Institute Genomics Platform"/>
            <consortium name="The Broad Institute Genome Sequencing Center for Infectious Disease"/>
            <person name="Wu L."/>
            <person name="Ma J."/>
        </authorList>
    </citation>
    <scope>NUCLEOTIDE SEQUENCE [LARGE SCALE GENOMIC DNA]</scope>
    <source>
        <strain evidence="4">TISTR 1827</strain>
    </source>
</reference>